<dbReference type="EMBL" id="WVUH01000141">
    <property type="protein sequence ID" value="MBO4207716.1"/>
    <property type="molecule type" value="Genomic_DNA"/>
</dbReference>
<dbReference type="RefSeq" id="WP_208814609.1">
    <property type="nucleotide sequence ID" value="NZ_WVUH01000141.1"/>
</dbReference>
<feature type="region of interest" description="Disordered" evidence="1">
    <location>
        <begin position="60"/>
        <end position="84"/>
    </location>
</feature>
<keyword evidence="3" id="KW-1185">Reference proteome</keyword>
<organism evidence="2 3">
    <name type="scientific">Micromonospora echinofusca</name>
    <dbReference type="NCBI Taxonomy" id="47858"/>
    <lineage>
        <taxon>Bacteria</taxon>
        <taxon>Bacillati</taxon>
        <taxon>Actinomycetota</taxon>
        <taxon>Actinomycetes</taxon>
        <taxon>Micromonosporales</taxon>
        <taxon>Micromonosporaceae</taxon>
        <taxon>Micromonospora</taxon>
    </lineage>
</organism>
<accession>A0ABS3VTB7</accession>
<evidence type="ECO:0000256" key="1">
    <source>
        <dbReference type="SAM" id="MobiDB-lite"/>
    </source>
</evidence>
<reference evidence="2 3" key="1">
    <citation type="submission" date="2019-12" db="EMBL/GenBank/DDBJ databases">
        <title>Whole genome sequencing of endophytic Actinobacterium Micromonospora sp. MPMI6T.</title>
        <authorList>
            <person name="Evv R."/>
            <person name="Podile A.R."/>
        </authorList>
    </citation>
    <scope>NUCLEOTIDE SEQUENCE [LARGE SCALE GENOMIC DNA]</scope>
    <source>
        <strain evidence="2 3">MPMI6</strain>
    </source>
</reference>
<gene>
    <name evidence="2" type="ORF">GSF22_17150</name>
</gene>
<protein>
    <submittedName>
        <fullName evidence="2">Uncharacterized protein</fullName>
    </submittedName>
</protein>
<dbReference type="Proteomes" id="UP000823521">
    <property type="component" value="Unassembled WGS sequence"/>
</dbReference>
<sequence>MTTTYHGGQQIDQAQAMLDQHAASSGDGLCMECKVLGPCAVCEAAAKVFLLSARLPRRRPGATQPELMGAKQDDFGWLSTRTGS</sequence>
<name>A0ABS3VTB7_MICEH</name>
<proteinExistence type="predicted"/>
<evidence type="ECO:0000313" key="3">
    <source>
        <dbReference type="Proteomes" id="UP000823521"/>
    </source>
</evidence>
<comment type="caution">
    <text evidence="2">The sequence shown here is derived from an EMBL/GenBank/DDBJ whole genome shotgun (WGS) entry which is preliminary data.</text>
</comment>
<evidence type="ECO:0000313" key="2">
    <source>
        <dbReference type="EMBL" id="MBO4207716.1"/>
    </source>
</evidence>